<dbReference type="EMBL" id="CP000473">
    <property type="protein sequence ID" value="ABJ84287.1"/>
    <property type="molecule type" value="Genomic_DNA"/>
</dbReference>
<dbReference type="InterPro" id="IPR011010">
    <property type="entry name" value="DNA_brk_join_enz"/>
</dbReference>
<dbReference type="InParanoid" id="Q021T8"/>
<dbReference type="CDD" id="cd01182">
    <property type="entry name" value="INT_RitC_C_like"/>
    <property type="match status" value="1"/>
</dbReference>
<dbReference type="Gene3D" id="1.10.150.130">
    <property type="match status" value="1"/>
</dbReference>
<keyword evidence="3 5" id="KW-0238">DNA-binding</keyword>
<proteinExistence type="predicted"/>
<dbReference type="PROSITE" id="PS51898">
    <property type="entry name" value="TYR_RECOMBINASE"/>
    <property type="match status" value="1"/>
</dbReference>
<feature type="domain" description="Tyr recombinase" evidence="6">
    <location>
        <begin position="122"/>
        <end position="307"/>
    </location>
</feature>
<evidence type="ECO:0000256" key="3">
    <source>
        <dbReference type="ARBA" id="ARBA00023125"/>
    </source>
</evidence>
<dbReference type="GO" id="GO:0007059">
    <property type="term" value="P:chromosome segregation"/>
    <property type="evidence" value="ECO:0007669"/>
    <property type="project" value="UniProtKB-KW"/>
</dbReference>
<evidence type="ECO:0000313" key="8">
    <source>
        <dbReference type="EMBL" id="ABJ84287.1"/>
    </source>
</evidence>
<dbReference type="InterPro" id="IPR010998">
    <property type="entry name" value="Integrase_recombinase_N"/>
</dbReference>
<accession>Q021T8</accession>
<keyword evidence="4" id="KW-0233">DNA recombination</keyword>
<protein>
    <submittedName>
        <fullName evidence="8">Phage integrase family protein</fullName>
    </submittedName>
</protein>
<dbReference type="HOGENOM" id="CLU_027562_9_1_0"/>
<gene>
    <name evidence="8" type="ordered locus">Acid_3312</name>
</gene>
<dbReference type="Gene3D" id="1.10.443.10">
    <property type="entry name" value="Intergrase catalytic core"/>
    <property type="match status" value="1"/>
</dbReference>
<evidence type="ECO:0000256" key="5">
    <source>
        <dbReference type="PROSITE-ProRule" id="PRU01248"/>
    </source>
</evidence>
<dbReference type="OrthoDB" id="107900at2"/>
<evidence type="ECO:0000259" key="7">
    <source>
        <dbReference type="PROSITE" id="PS51900"/>
    </source>
</evidence>
<dbReference type="AlphaFoldDB" id="Q021T8"/>
<dbReference type="GO" id="GO:0015074">
    <property type="term" value="P:DNA integration"/>
    <property type="evidence" value="ECO:0007669"/>
    <property type="project" value="UniProtKB-KW"/>
</dbReference>
<feature type="domain" description="Core-binding (CB)" evidence="7">
    <location>
        <begin position="5"/>
        <end position="98"/>
    </location>
</feature>
<dbReference type="Pfam" id="PF02899">
    <property type="entry name" value="Phage_int_SAM_1"/>
    <property type="match status" value="1"/>
</dbReference>
<keyword evidence="2" id="KW-0229">DNA integration</keyword>
<dbReference type="KEGG" id="sus:Acid_3312"/>
<reference evidence="8" key="1">
    <citation type="submission" date="2006-10" db="EMBL/GenBank/DDBJ databases">
        <title>Complete sequence of Solibacter usitatus Ellin6076.</title>
        <authorList>
            <consortium name="US DOE Joint Genome Institute"/>
            <person name="Copeland A."/>
            <person name="Lucas S."/>
            <person name="Lapidus A."/>
            <person name="Barry K."/>
            <person name="Detter J.C."/>
            <person name="Glavina del Rio T."/>
            <person name="Hammon N."/>
            <person name="Israni S."/>
            <person name="Dalin E."/>
            <person name="Tice H."/>
            <person name="Pitluck S."/>
            <person name="Thompson L.S."/>
            <person name="Brettin T."/>
            <person name="Bruce D."/>
            <person name="Han C."/>
            <person name="Tapia R."/>
            <person name="Gilna P."/>
            <person name="Schmutz J."/>
            <person name="Larimer F."/>
            <person name="Land M."/>
            <person name="Hauser L."/>
            <person name="Kyrpides N."/>
            <person name="Mikhailova N."/>
            <person name="Janssen P.H."/>
            <person name="Kuske C.R."/>
            <person name="Richardson P."/>
        </authorList>
    </citation>
    <scope>NUCLEOTIDE SEQUENCE</scope>
    <source>
        <strain evidence="8">Ellin6076</strain>
    </source>
</reference>
<dbReference type="eggNOG" id="COG4974">
    <property type="taxonomic scope" value="Bacteria"/>
</dbReference>
<dbReference type="InterPro" id="IPR004107">
    <property type="entry name" value="Integrase_SAM-like_N"/>
</dbReference>
<name>Q021T8_SOLUE</name>
<dbReference type="Pfam" id="PF00589">
    <property type="entry name" value="Phage_integrase"/>
    <property type="match status" value="1"/>
</dbReference>
<evidence type="ECO:0000256" key="4">
    <source>
        <dbReference type="ARBA" id="ARBA00023172"/>
    </source>
</evidence>
<dbReference type="SUPFAM" id="SSF56349">
    <property type="entry name" value="DNA breaking-rejoining enzymes"/>
    <property type="match status" value="1"/>
</dbReference>
<dbReference type="InterPro" id="IPR002104">
    <property type="entry name" value="Integrase_catalytic"/>
</dbReference>
<dbReference type="InterPro" id="IPR044068">
    <property type="entry name" value="CB"/>
</dbReference>
<dbReference type="STRING" id="234267.Acid_3312"/>
<sequence length="332" mass="36989">MRDPANLAALLQSFFTTRLMAQRKVSPHTIASYRDTFRLLLQFAQKRLRKAPSQLGLDDLDASLVGAFLEDLENRRHNGARSRNLRLTAIRSFFRYASLEAPAHSGIIQRVLAIPNQRQRRALVGFLTRPEIEALLAAPNRTQWLGRRDHAFLLTAVQTGLRLSEMTGLRQEDVSLGAGAHVRCRGKGRKERCTPLAKPTAAVLKAWIREQGRGDSKTLFPSTRGGPLSADGVQHLLARHVAQARKHCASLRKKRVSPHVLRHAAAMELLQGGVDRAVIALWLGHESVETTQIYLDADLALKEEALAKTNPVKGAPKRFQPDDELLAFLKQL</sequence>
<dbReference type="InterPro" id="IPR013762">
    <property type="entry name" value="Integrase-like_cat_sf"/>
</dbReference>
<dbReference type="GO" id="GO:0006310">
    <property type="term" value="P:DNA recombination"/>
    <property type="evidence" value="ECO:0007669"/>
    <property type="project" value="UniProtKB-KW"/>
</dbReference>
<dbReference type="InterPro" id="IPR050090">
    <property type="entry name" value="Tyrosine_recombinase_XerCD"/>
</dbReference>
<dbReference type="GO" id="GO:0003677">
    <property type="term" value="F:DNA binding"/>
    <property type="evidence" value="ECO:0007669"/>
    <property type="project" value="UniProtKB-UniRule"/>
</dbReference>
<keyword evidence="1" id="KW-0159">Chromosome partition</keyword>
<dbReference type="PANTHER" id="PTHR30349">
    <property type="entry name" value="PHAGE INTEGRASE-RELATED"/>
    <property type="match status" value="1"/>
</dbReference>
<evidence type="ECO:0000256" key="2">
    <source>
        <dbReference type="ARBA" id="ARBA00022908"/>
    </source>
</evidence>
<dbReference type="PROSITE" id="PS51900">
    <property type="entry name" value="CB"/>
    <property type="match status" value="1"/>
</dbReference>
<evidence type="ECO:0000259" key="6">
    <source>
        <dbReference type="PROSITE" id="PS51898"/>
    </source>
</evidence>
<evidence type="ECO:0000256" key="1">
    <source>
        <dbReference type="ARBA" id="ARBA00022829"/>
    </source>
</evidence>
<organism evidence="8">
    <name type="scientific">Solibacter usitatus (strain Ellin6076)</name>
    <dbReference type="NCBI Taxonomy" id="234267"/>
    <lineage>
        <taxon>Bacteria</taxon>
        <taxon>Pseudomonadati</taxon>
        <taxon>Acidobacteriota</taxon>
        <taxon>Terriglobia</taxon>
        <taxon>Bryobacterales</taxon>
        <taxon>Solibacteraceae</taxon>
        <taxon>Candidatus Solibacter</taxon>
    </lineage>
</organism>
<dbReference type="PANTHER" id="PTHR30349:SF81">
    <property type="entry name" value="TYROSINE RECOMBINASE XERC"/>
    <property type="match status" value="1"/>
</dbReference>